<reference evidence="3" key="1">
    <citation type="journal article" date="2019" name="Int. J. Syst. Evol. Microbiol.">
        <title>The Global Catalogue of Microorganisms (GCM) 10K type strain sequencing project: providing services to taxonomists for standard genome sequencing and annotation.</title>
        <authorList>
            <consortium name="The Broad Institute Genomics Platform"/>
            <consortium name="The Broad Institute Genome Sequencing Center for Infectious Disease"/>
            <person name="Wu L."/>
            <person name="Ma J."/>
        </authorList>
    </citation>
    <scope>NUCLEOTIDE SEQUENCE [LARGE SCALE GENOMIC DNA]</scope>
    <source>
        <strain evidence="3">KCTC 22245</strain>
    </source>
</reference>
<keyword evidence="3" id="KW-1185">Reference proteome</keyword>
<dbReference type="InterPro" id="IPR001466">
    <property type="entry name" value="Beta-lactam-related"/>
</dbReference>
<feature type="domain" description="Beta-lactamase-related" evidence="1">
    <location>
        <begin position="260"/>
        <end position="545"/>
    </location>
</feature>
<sequence>MMIATLTAVLLAQAVPEGIFAYRKEVYRSPVGAIEVVCRRRECKTHADGEPLEVEREGRGISFSLASGERFEGEIGRLAIEGFWIQPEDGFGGQAMATPLDLMRSARGTFRGEPQPRERDVRLLIGFGKRDGESVAAIRNPEWNFTGGVIQYKAEEGVLSANRGGREINLSYRYDEAADTLHLTFPRLGEIAMVRADSAQVADFLPRMGGFNGLTPIADGHGWQAGEPEAAGFNVERLEELVRILAEHDPLSARPDLVHSVLVARDGRLVLEEYFFGHGREDGHDLRSAGKTFASILLGAAMADGAELDESTPVMPLLRRTIPAIPEGDGREAMTLADLMTHRSGLACDDNDDQSPGTEWRLWESGEDNLWAQTARLPMVRRPGEIYAYCSGGMNLVGGALAAALEERALSLIDRLIAEPLGWSRYHWNLMPSGDAYLGGGAELIPRDFLKLGQMALDGGVWNGERLVSEEWIERSTTPWVEISAATTGLSEEAFGNMYFGGKDGLAWHMFDIDVDGRTYRSFEAAGNGGQVVVVVPELDLVIAFNGGNYGQGYIWGRWRDRFVGGHIIPALTAKN</sequence>
<keyword evidence="2" id="KW-0378">Hydrolase</keyword>
<dbReference type="SUPFAM" id="SSF56601">
    <property type="entry name" value="beta-lactamase/transpeptidase-like"/>
    <property type="match status" value="1"/>
</dbReference>
<evidence type="ECO:0000313" key="3">
    <source>
        <dbReference type="Proteomes" id="UP001595607"/>
    </source>
</evidence>
<dbReference type="InterPro" id="IPR050789">
    <property type="entry name" value="Diverse_Enzym_Activities"/>
</dbReference>
<name>A0ABV7M710_9PROT</name>
<dbReference type="RefSeq" id="WP_189577076.1">
    <property type="nucleotide sequence ID" value="NZ_BMXU01000003.1"/>
</dbReference>
<gene>
    <name evidence="2" type="ORF">ACFONP_00600</name>
</gene>
<dbReference type="PANTHER" id="PTHR43283">
    <property type="entry name" value="BETA-LACTAMASE-RELATED"/>
    <property type="match status" value="1"/>
</dbReference>
<evidence type="ECO:0000259" key="1">
    <source>
        <dbReference type="Pfam" id="PF00144"/>
    </source>
</evidence>
<accession>A0ABV7M710</accession>
<evidence type="ECO:0000313" key="2">
    <source>
        <dbReference type="EMBL" id="MFC3301228.1"/>
    </source>
</evidence>
<protein>
    <submittedName>
        <fullName evidence="2">Serine hydrolase domain-containing protein</fullName>
        <ecNumber evidence="2">3.-.-.-</ecNumber>
    </submittedName>
</protein>
<organism evidence="2 3">
    <name type="scientific">Parvularcula lutaonensis</name>
    <dbReference type="NCBI Taxonomy" id="491923"/>
    <lineage>
        <taxon>Bacteria</taxon>
        <taxon>Pseudomonadati</taxon>
        <taxon>Pseudomonadota</taxon>
        <taxon>Alphaproteobacteria</taxon>
        <taxon>Parvularculales</taxon>
        <taxon>Parvularculaceae</taxon>
        <taxon>Parvularcula</taxon>
    </lineage>
</organism>
<dbReference type="GO" id="GO:0016787">
    <property type="term" value="F:hydrolase activity"/>
    <property type="evidence" value="ECO:0007669"/>
    <property type="project" value="UniProtKB-KW"/>
</dbReference>
<dbReference type="PANTHER" id="PTHR43283:SF7">
    <property type="entry name" value="BETA-LACTAMASE-RELATED DOMAIN-CONTAINING PROTEIN"/>
    <property type="match status" value="1"/>
</dbReference>
<dbReference type="EMBL" id="JBHRVA010000001">
    <property type="protein sequence ID" value="MFC3301228.1"/>
    <property type="molecule type" value="Genomic_DNA"/>
</dbReference>
<dbReference type="InterPro" id="IPR012338">
    <property type="entry name" value="Beta-lactam/transpept-like"/>
</dbReference>
<dbReference type="EC" id="3.-.-.-" evidence="2"/>
<dbReference type="Proteomes" id="UP001595607">
    <property type="component" value="Unassembled WGS sequence"/>
</dbReference>
<dbReference type="Gene3D" id="3.40.710.10">
    <property type="entry name" value="DD-peptidase/beta-lactamase superfamily"/>
    <property type="match status" value="1"/>
</dbReference>
<dbReference type="Pfam" id="PF00144">
    <property type="entry name" value="Beta-lactamase"/>
    <property type="match status" value="1"/>
</dbReference>
<proteinExistence type="predicted"/>
<comment type="caution">
    <text evidence="2">The sequence shown here is derived from an EMBL/GenBank/DDBJ whole genome shotgun (WGS) entry which is preliminary data.</text>
</comment>